<dbReference type="PANTHER" id="PTHR47526">
    <property type="entry name" value="ATP-DEPENDENT DNA HELICASE"/>
    <property type="match status" value="1"/>
</dbReference>
<gene>
    <name evidence="4" type="primary">LOC109464203</name>
</gene>
<sequence length="598" mass="66719">MRLGAERRVRTKCSTRNRRGLETGFRAAPVPVSATECDVKTLEQETRASVWTTDMRQLPLFNFAALYAYFITLTKKFKHIELASTSYKKLKAYQYFAEGNVKGMQVAKKHGTTYVKAKVLPSMKRLSTARSSDSTTGKSPRQHVIVQQVTPQCVYHLLKLLYFPRRTCPGGLGKCNHIGGLLFAIEAFNKTELRDNPTPVSSTSRLSVWNVPRNDKVEAQEITNVKLGRIRYGKETKYMKTNHYDPRALHHRTVDQNALDMFRQKMGSMCPDSMFLLYGANRDTSSNSSHSHNGSLDPQHNTQGNGSLDPQHNTQDNGSLDPQHNTQASGSLDPQHNTQGNGSLDPQHNTQASGSLDPQHNTQDNGSLDPQHNTQASGSLDPQHNTQDNGSLDPQHNTQDNGSFDLPFNDLYDFSTSAFSDMMGTYMKSMKLSRDEQLTTEQETRGQGSSETWKEKRKEKLTSSNFGSAITCKVEPSNKVKGMLYSSFTTKATTYGNNNETVAVDEYLSLAHSENFHADCIEAGLILSLERPWLGASVDRLVQVAGKTVGGLEVKCPYSKQGCTIKEAIQDRAFFLTKVDGRVCLKPSHKYYHQVVLL</sequence>
<dbReference type="Pfam" id="PF09588">
    <property type="entry name" value="YqaJ"/>
    <property type="match status" value="1"/>
</dbReference>
<proteinExistence type="predicted"/>
<protein>
    <submittedName>
        <fullName evidence="4">Uncharacterized protein LOC109464203</fullName>
    </submittedName>
</protein>
<dbReference type="InterPro" id="IPR011604">
    <property type="entry name" value="PDDEXK-like_dom_sf"/>
</dbReference>
<dbReference type="RefSeq" id="XP_019616696.1">
    <property type="nucleotide sequence ID" value="XM_019761137.1"/>
</dbReference>
<dbReference type="PANTHER" id="PTHR47526:SF3">
    <property type="entry name" value="PHD-TYPE DOMAIN-CONTAINING PROTEIN"/>
    <property type="match status" value="1"/>
</dbReference>
<name>A0A6P4YI85_BRABE</name>
<dbReference type="InterPro" id="IPR011335">
    <property type="entry name" value="Restrct_endonuc-II-like"/>
</dbReference>
<evidence type="ECO:0000256" key="1">
    <source>
        <dbReference type="SAM" id="MobiDB-lite"/>
    </source>
</evidence>
<feature type="domain" description="YqaJ viral recombinase" evidence="2">
    <location>
        <begin position="453"/>
        <end position="571"/>
    </location>
</feature>
<evidence type="ECO:0000313" key="3">
    <source>
        <dbReference type="Proteomes" id="UP000515135"/>
    </source>
</evidence>
<reference evidence="4" key="1">
    <citation type="submission" date="2025-08" db="UniProtKB">
        <authorList>
            <consortium name="RefSeq"/>
        </authorList>
    </citation>
    <scope>IDENTIFICATION</scope>
    <source>
        <tissue evidence="4">Gonad</tissue>
    </source>
</reference>
<feature type="compositionally biased region" description="Polar residues" evidence="1">
    <location>
        <begin position="439"/>
        <end position="451"/>
    </location>
</feature>
<evidence type="ECO:0000259" key="2">
    <source>
        <dbReference type="Pfam" id="PF09588"/>
    </source>
</evidence>
<dbReference type="InterPro" id="IPR019080">
    <property type="entry name" value="YqaJ_viral_recombinase"/>
</dbReference>
<dbReference type="GO" id="GO:0006281">
    <property type="term" value="P:DNA repair"/>
    <property type="evidence" value="ECO:0007669"/>
    <property type="project" value="UniProtKB-ARBA"/>
</dbReference>
<organism evidence="3 4">
    <name type="scientific">Branchiostoma belcheri</name>
    <name type="common">Amphioxus</name>
    <dbReference type="NCBI Taxonomy" id="7741"/>
    <lineage>
        <taxon>Eukaryota</taxon>
        <taxon>Metazoa</taxon>
        <taxon>Chordata</taxon>
        <taxon>Cephalochordata</taxon>
        <taxon>Leptocardii</taxon>
        <taxon>Amphioxiformes</taxon>
        <taxon>Branchiostomatidae</taxon>
        <taxon>Branchiostoma</taxon>
    </lineage>
</organism>
<dbReference type="CDD" id="cd22343">
    <property type="entry name" value="PDDEXK_lambda_exonuclease-like"/>
    <property type="match status" value="1"/>
</dbReference>
<evidence type="ECO:0000313" key="4">
    <source>
        <dbReference type="RefSeq" id="XP_019616696.1"/>
    </source>
</evidence>
<keyword evidence="3" id="KW-1185">Reference proteome</keyword>
<dbReference type="KEGG" id="bbel:109464203"/>
<dbReference type="OrthoDB" id="5982837at2759"/>
<feature type="compositionally biased region" description="Low complexity" evidence="1">
    <location>
        <begin position="285"/>
        <end position="295"/>
    </location>
</feature>
<accession>A0A6P4YI85</accession>
<dbReference type="AlphaFoldDB" id="A0A6P4YI85"/>
<dbReference type="GeneID" id="109464203"/>
<dbReference type="Gene3D" id="3.90.320.10">
    <property type="match status" value="1"/>
</dbReference>
<feature type="compositionally biased region" description="Polar residues" evidence="1">
    <location>
        <begin position="296"/>
        <end position="402"/>
    </location>
</feature>
<feature type="region of interest" description="Disordered" evidence="1">
    <location>
        <begin position="281"/>
        <end position="404"/>
    </location>
</feature>
<feature type="region of interest" description="Disordered" evidence="1">
    <location>
        <begin position="434"/>
        <end position="458"/>
    </location>
</feature>
<dbReference type="SUPFAM" id="SSF52980">
    <property type="entry name" value="Restriction endonuclease-like"/>
    <property type="match status" value="1"/>
</dbReference>
<dbReference type="Proteomes" id="UP000515135">
    <property type="component" value="Unplaced"/>
</dbReference>